<proteinExistence type="predicted"/>
<dbReference type="Proteomes" id="UP001060215">
    <property type="component" value="Chromosome 1"/>
</dbReference>
<evidence type="ECO:0000313" key="2">
    <source>
        <dbReference type="Proteomes" id="UP001060215"/>
    </source>
</evidence>
<name>A0ACC0IW33_9ERIC</name>
<accession>A0ACC0IW33</accession>
<gene>
    <name evidence="1" type="ORF">LOK49_LG01G01020</name>
</gene>
<evidence type="ECO:0000313" key="1">
    <source>
        <dbReference type="EMBL" id="KAI8029656.1"/>
    </source>
</evidence>
<sequence>MGAGRKKKTLMLKEESQPSLSMNCSASARNLRKSDLGAIIFGCKHNTIKECYFKQLFGLPAPHFSYVKNISPGLTLFLFNYSDRKLYGIFEASSPGQMNINPYGWTADDLEYTPYPAQVRVKIRMQCKPLLEDQFGPVIAHNYYEKRLFWFELDKAQTKKLISLFSSSPSTIPPSPSVPQNTARWTTLFNGVPTSDARQVLNDVEAPHLQAGFAHSNQCNVQWDLCNGHVSEREHQLLEGSVEKDLVQPNPNCVRSYSSIVSSSSTSHPEKKWSALFKTSTTSDTSKVDEDFKTQASELNIPRSDQYNMEWETSCDAPCFDGEFKHFEDESAMGNYEGIHVGPKSECELLYPSALTEAASSFQQSTSSGTLTIVDTRQEGEYFKAQASDGNLPHSDESNMGWGSSCATPHLDGESRPSEASTDDNIPEIYEEELLPPKTNCEQYYSAVTNDTSSDYNHGKGTVHSFVTAEVHSQDGCSTDVVGVAEMKSSNIQSVVDKLVQEIERLKVSQLKQVQKISSLEQELVESKVGIQHLKNRCHVLESGSLSSIGHVQDAVIETCNEPPPKIDDSILIVGGFDGSSWLSALGSYSPSRDTMKSLKSMTFVRSYASAATLNGELYIFGGGDGDIWHDTVESYNAISDQWVSCPSLNQRKGSLAGASLYGKIFAVGGGNGVECYSEVEMLDMNIGRWITSQSMQQKRFAPAAAEINGILYVVGGYDGRNYLNSVERFDAREHSWRRIGSMNTRRGCHSLTTLNEKLYALGGFNGANMVSTIEIFDPRLGSWMMGEPMNDPRGYSGAVVIGEKIYVIGGVMDGSEILSTIECYKEGCGWELTNMKAVGKRCFFSAVVL</sequence>
<organism evidence="1 2">
    <name type="scientific">Camellia lanceoleosa</name>
    <dbReference type="NCBI Taxonomy" id="1840588"/>
    <lineage>
        <taxon>Eukaryota</taxon>
        <taxon>Viridiplantae</taxon>
        <taxon>Streptophyta</taxon>
        <taxon>Embryophyta</taxon>
        <taxon>Tracheophyta</taxon>
        <taxon>Spermatophyta</taxon>
        <taxon>Magnoliopsida</taxon>
        <taxon>eudicotyledons</taxon>
        <taxon>Gunneridae</taxon>
        <taxon>Pentapetalae</taxon>
        <taxon>asterids</taxon>
        <taxon>Ericales</taxon>
        <taxon>Theaceae</taxon>
        <taxon>Camellia</taxon>
    </lineage>
</organism>
<comment type="caution">
    <text evidence="1">The sequence shown here is derived from an EMBL/GenBank/DDBJ whole genome shotgun (WGS) entry which is preliminary data.</text>
</comment>
<protein>
    <submittedName>
        <fullName evidence="1">Kelch-like protein 12</fullName>
    </submittedName>
</protein>
<dbReference type="EMBL" id="CM045758">
    <property type="protein sequence ID" value="KAI8029656.1"/>
    <property type="molecule type" value="Genomic_DNA"/>
</dbReference>
<reference evidence="1 2" key="1">
    <citation type="journal article" date="2022" name="Plant J.">
        <title>Chromosome-level genome of Camellia lanceoleosa provides a valuable resource for understanding genome evolution and self-incompatibility.</title>
        <authorList>
            <person name="Gong W."/>
            <person name="Xiao S."/>
            <person name="Wang L."/>
            <person name="Liao Z."/>
            <person name="Chang Y."/>
            <person name="Mo W."/>
            <person name="Hu G."/>
            <person name="Li W."/>
            <person name="Zhao G."/>
            <person name="Zhu H."/>
            <person name="Hu X."/>
            <person name="Ji K."/>
            <person name="Xiang X."/>
            <person name="Song Q."/>
            <person name="Yuan D."/>
            <person name="Jin S."/>
            <person name="Zhang L."/>
        </authorList>
    </citation>
    <scope>NUCLEOTIDE SEQUENCE [LARGE SCALE GENOMIC DNA]</scope>
    <source>
        <strain evidence="1">SQ_2022a</strain>
    </source>
</reference>
<keyword evidence="2" id="KW-1185">Reference proteome</keyword>